<keyword evidence="1" id="KW-0677">Repeat</keyword>
<accession>A0AA36AP40</accession>
<feature type="compositionally biased region" description="Low complexity" evidence="2">
    <location>
        <begin position="120"/>
        <end position="130"/>
    </location>
</feature>
<sequence>MKKYKNIYQHFQRQRTMASRNDKQQNSAGHYVNGRAEELKTVNMVPLQIFGVVFGVIGAFLVVAIFLLCRAVRRKKGELLSPSYRAIGDYNPAMTSLSISSGSNQELQMTKEAKTVQPHSSSTSTVSRGSTRSDQHPEETSSISARSDTSVDSSVFDASFGSIRPDLYPRKETILQQCSQQKCYGRLHLRLKYDFRTSDLVVHLIEVHDLMCPDSTSGFSDPYIKLFLYPEVDERRRQSSVQRRTLNPFFNEFFKFPIPYEDLQDKSLIFQVFNYDKFSRHSILGEVNVDLNTVETSSSVEIWSDIQRYQRHACTMGELLISLSYLPTAERLTVVIIKAKDLRILGPAEESDPFVRISLIVDGKKIKRKKSSVQRSTLSPVWNEALTFNVPAEILPKVALECCVWDHDIIGHGELIGKCTLGPERQGSERKHWMELLSCHRTSTAMWHSLHK</sequence>
<evidence type="ECO:0000256" key="3">
    <source>
        <dbReference type="SAM" id="Phobius"/>
    </source>
</evidence>
<dbReference type="GO" id="GO:0030276">
    <property type="term" value="F:clathrin binding"/>
    <property type="evidence" value="ECO:0007669"/>
    <property type="project" value="TreeGrafter"/>
</dbReference>
<dbReference type="PROSITE" id="PS50004">
    <property type="entry name" value="C2"/>
    <property type="match status" value="2"/>
</dbReference>
<organism evidence="5 6">
    <name type="scientific">Octopus vulgaris</name>
    <name type="common">Common octopus</name>
    <dbReference type="NCBI Taxonomy" id="6645"/>
    <lineage>
        <taxon>Eukaryota</taxon>
        <taxon>Metazoa</taxon>
        <taxon>Spiralia</taxon>
        <taxon>Lophotrochozoa</taxon>
        <taxon>Mollusca</taxon>
        <taxon>Cephalopoda</taxon>
        <taxon>Coleoidea</taxon>
        <taxon>Octopodiformes</taxon>
        <taxon>Octopoda</taxon>
        <taxon>Incirrata</taxon>
        <taxon>Octopodidae</taxon>
        <taxon>Octopus</taxon>
    </lineage>
</organism>
<keyword evidence="3" id="KW-1133">Transmembrane helix</keyword>
<dbReference type="CDD" id="cd00276">
    <property type="entry name" value="C2B_Synaptotagmin"/>
    <property type="match status" value="1"/>
</dbReference>
<dbReference type="Proteomes" id="UP001162480">
    <property type="component" value="Chromosome 2"/>
</dbReference>
<dbReference type="Pfam" id="PF00168">
    <property type="entry name" value="C2"/>
    <property type="match status" value="2"/>
</dbReference>
<keyword evidence="3" id="KW-0472">Membrane</keyword>
<dbReference type="GO" id="GO:0017156">
    <property type="term" value="P:calcium-ion regulated exocytosis"/>
    <property type="evidence" value="ECO:0007669"/>
    <property type="project" value="TreeGrafter"/>
</dbReference>
<dbReference type="InterPro" id="IPR001565">
    <property type="entry name" value="Synaptotagmin"/>
</dbReference>
<dbReference type="SMART" id="SM00239">
    <property type="entry name" value="C2"/>
    <property type="match status" value="2"/>
</dbReference>
<dbReference type="EMBL" id="OX597815">
    <property type="protein sequence ID" value="CAI9718172.1"/>
    <property type="molecule type" value="Genomic_DNA"/>
</dbReference>
<dbReference type="AlphaFoldDB" id="A0AA36AP40"/>
<feature type="region of interest" description="Disordered" evidence="2">
    <location>
        <begin position="102"/>
        <end position="148"/>
    </location>
</feature>
<evidence type="ECO:0000313" key="6">
    <source>
        <dbReference type="Proteomes" id="UP001162480"/>
    </source>
</evidence>
<dbReference type="PRINTS" id="PR00399">
    <property type="entry name" value="SYNAPTOTAGMN"/>
</dbReference>
<evidence type="ECO:0000256" key="2">
    <source>
        <dbReference type="SAM" id="MobiDB-lite"/>
    </source>
</evidence>
<dbReference type="GO" id="GO:0005544">
    <property type="term" value="F:calcium-dependent phospholipid binding"/>
    <property type="evidence" value="ECO:0007669"/>
    <property type="project" value="TreeGrafter"/>
</dbReference>
<gene>
    <name evidence="5" type="ORF">OCTVUL_1B007148</name>
</gene>
<dbReference type="PANTHER" id="PTHR10024">
    <property type="entry name" value="SYNAPTOTAGMIN"/>
    <property type="match status" value="1"/>
</dbReference>
<evidence type="ECO:0000259" key="4">
    <source>
        <dbReference type="PROSITE" id="PS50004"/>
    </source>
</evidence>
<dbReference type="PANTHER" id="PTHR10024:SF378">
    <property type="entry name" value="SYNAPTOTAGMIN BETA, ISOFORM D"/>
    <property type="match status" value="1"/>
</dbReference>
<dbReference type="Gene3D" id="2.60.40.150">
    <property type="entry name" value="C2 domain"/>
    <property type="match status" value="2"/>
</dbReference>
<protein>
    <submittedName>
        <fullName evidence="5">Synaptotagmin-6 isoform X3</fullName>
    </submittedName>
</protein>
<dbReference type="GO" id="GO:0000149">
    <property type="term" value="F:SNARE binding"/>
    <property type="evidence" value="ECO:0007669"/>
    <property type="project" value="TreeGrafter"/>
</dbReference>
<dbReference type="GO" id="GO:0005509">
    <property type="term" value="F:calcium ion binding"/>
    <property type="evidence" value="ECO:0007669"/>
    <property type="project" value="TreeGrafter"/>
</dbReference>
<dbReference type="GO" id="GO:0001786">
    <property type="term" value="F:phosphatidylserine binding"/>
    <property type="evidence" value="ECO:0007669"/>
    <property type="project" value="TreeGrafter"/>
</dbReference>
<feature type="transmembrane region" description="Helical" evidence="3">
    <location>
        <begin position="49"/>
        <end position="69"/>
    </location>
</feature>
<evidence type="ECO:0000313" key="5">
    <source>
        <dbReference type="EMBL" id="CAI9718172.1"/>
    </source>
</evidence>
<proteinExistence type="predicted"/>
<dbReference type="PRINTS" id="PR00360">
    <property type="entry name" value="C2DOMAIN"/>
</dbReference>
<feature type="domain" description="C2" evidence="4">
    <location>
        <begin position="315"/>
        <end position="437"/>
    </location>
</feature>
<reference evidence="5" key="1">
    <citation type="submission" date="2023-08" db="EMBL/GenBank/DDBJ databases">
        <authorList>
            <person name="Alioto T."/>
            <person name="Alioto T."/>
            <person name="Gomez Garrido J."/>
        </authorList>
    </citation>
    <scope>NUCLEOTIDE SEQUENCE</scope>
</reference>
<dbReference type="InterPro" id="IPR000008">
    <property type="entry name" value="C2_dom"/>
</dbReference>
<name>A0AA36AP40_OCTVU</name>
<dbReference type="SUPFAM" id="SSF49562">
    <property type="entry name" value="C2 domain (Calcium/lipid-binding domain, CaLB)"/>
    <property type="match status" value="2"/>
</dbReference>
<dbReference type="InterPro" id="IPR035892">
    <property type="entry name" value="C2_domain_sf"/>
</dbReference>
<keyword evidence="3" id="KW-0812">Transmembrane</keyword>
<dbReference type="FunFam" id="2.60.40.150:FF:000179">
    <property type="entry name" value="synaptotagmin-5 isoform X2"/>
    <property type="match status" value="1"/>
</dbReference>
<evidence type="ECO:0000256" key="1">
    <source>
        <dbReference type="ARBA" id="ARBA00022737"/>
    </source>
</evidence>
<keyword evidence="6" id="KW-1185">Reference proteome</keyword>
<feature type="domain" description="C2" evidence="4">
    <location>
        <begin position="183"/>
        <end position="304"/>
    </location>
</feature>
<dbReference type="GO" id="GO:0005886">
    <property type="term" value="C:plasma membrane"/>
    <property type="evidence" value="ECO:0007669"/>
    <property type="project" value="TreeGrafter"/>
</dbReference>
<dbReference type="GO" id="GO:0070382">
    <property type="term" value="C:exocytic vesicle"/>
    <property type="evidence" value="ECO:0007669"/>
    <property type="project" value="TreeGrafter"/>
</dbReference>